<dbReference type="Pfam" id="PF08665">
    <property type="entry name" value="PglZ"/>
    <property type="match status" value="1"/>
</dbReference>
<name>A0ABQ3QYM2_9ACTN</name>
<evidence type="ECO:0000259" key="2">
    <source>
        <dbReference type="Pfam" id="PF25861"/>
    </source>
</evidence>
<dbReference type="Pfam" id="PF25863">
    <property type="entry name" value="PglZ_C"/>
    <property type="match status" value="1"/>
</dbReference>
<dbReference type="NCBIfam" id="NF033446">
    <property type="entry name" value="BREX_PglZ_2"/>
    <property type="match status" value="1"/>
</dbReference>
<dbReference type="InterPro" id="IPR058882">
    <property type="entry name" value="PglZ_C"/>
</dbReference>
<feature type="region of interest" description="Disordered" evidence="1">
    <location>
        <begin position="770"/>
        <end position="817"/>
    </location>
</feature>
<evidence type="ECO:0000313" key="5">
    <source>
        <dbReference type="Proteomes" id="UP001050808"/>
    </source>
</evidence>
<reference evidence="4" key="1">
    <citation type="submission" date="2024-05" db="EMBL/GenBank/DDBJ databases">
        <title>Whole genome shotgun sequence of Streptomyces violascens NBRC 12920.</title>
        <authorList>
            <person name="Komaki H."/>
            <person name="Tamura T."/>
        </authorList>
    </citation>
    <scope>NUCLEOTIDE SEQUENCE</scope>
    <source>
        <strain evidence="4">NBRC 12920</strain>
    </source>
</reference>
<evidence type="ECO:0008006" key="6">
    <source>
        <dbReference type="Google" id="ProtNLM"/>
    </source>
</evidence>
<keyword evidence="5" id="KW-1185">Reference proteome</keyword>
<proteinExistence type="predicted"/>
<dbReference type="SUPFAM" id="SSF53649">
    <property type="entry name" value="Alkaline phosphatase-like"/>
    <property type="match status" value="1"/>
</dbReference>
<feature type="domain" description="Alkaline phosphatase-like protein PglZ second" evidence="2">
    <location>
        <begin position="186"/>
        <end position="334"/>
    </location>
</feature>
<accession>A0ABQ3QYM2</accession>
<gene>
    <name evidence="4" type="ORF">Sviol_67560</name>
</gene>
<feature type="compositionally biased region" description="Basic and acidic residues" evidence="1">
    <location>
        <begin position="790"/>
        <end position="799"/>
    </location>
</feature>
<organism evidence="4 5">
    <name type="scientific">Streptomyces violascens</name>
    <dbReference type="NCBI Taxonomy" id="67381"/>
    <lineage>
        <taxon>Bacteria</taxon>
        <taxon>Bacillati</taxon>
        <taxon>Actinomycetota</taxon>
        <taxon>Actinomycetes</taxon>
        <taxon>Kitasatosporales</taxon>
        <taxon>Streptomycetaceae</taxon>
        <taxon>Streptomyces</taxon>
    </lineage>
</organism>
<comment type="caution">
    <text evidence="4">The sequence shown here is derived from an EMBL/GenBank/DDBJ whole genome shotgun (WGS) entry which is preliminary data.</text>
</comment>
<protein>
    <recommendedName>
        <fullName evidence="6">PglZ domain-containing protein</fullName>
    </recommendedName>
</protein>
<evidence type="ECO:0000259" key="3">
    <source>
        <dbReference type="Pfam" id="PF25863"/>
    </source>
</evidence>
<evidence type="ECO:0000256" key="1">
    <source>
        <dbReference type="SAM" id="MobiDB-lite"/>
    </source>
</evidence>
<dbReference type="Pfam" id="PF25861">
    <property type="entry name" value="PglZ_2nd"/>
    <property type="match status" value="1"/>
</dbReference>
<feature type="compositionally biased region" description="Pro residues" evidence="1">
    <location>
        <begin position="806"/>
        <end position="817"/>
    </location>
</feature>
<evidence type="ECO:0000313" key="4">
    <source>
        <dbReference type="EMBL" id="GHI42348.1"/>
    </source>
</evidence>
<feature type="domain" description="Alkaline phosphatase-like protein PglZ C-terminal" evidence="3">
    <location>
        <begin position="817"/>
        <end position="920"/>
    </location>
</feature>
<dbReference type="EMBL" id="BNDY01000017">
    <property type="protein sequence ID" value="GHI42348.1"/>
    <property type="molecule type" value="Genomic_DNA"/>
</dbReference>
<dbReference type="InterPro" id="IPR058881">
    <property type="entry name" value="PglZ_2nd"/>
</dbReference>
<sequence length="926" mass="99208">MLMGATVPELDQRVITGLLTTRLAHTKGRRLVLVHGKYVVGGPQEFTVPAGEGERRKVRVAHTTSVLGITDAWQAHLSTEGSDLLVVTTDVSGDRISLDLVGEMVRSQIIAVDEADIVKQLFGAADLDPRMRRDPWLWLPSALIAAEPDGGWPQRGAVLTLDAAMRALVGVRLGLEGVFEGEASVDVDALLAWSRTPGGPQRFAALPEAEQQGIAEWLAQNAGEAAPVLLRLALNGRGTEATALGVLASVMNGGAASAEAAVALGSVFGMGSRPSELRAYARAVEGTLIRWIGEATGRGAQSEEARQRVLDVLRQADQLAAEAHLSAALADNPFLPSGFQARLRRLAETLAQEPQAAQTAWEHVREHHLAAVLYAKRIELARMAVRLKHWLDAPKPVVSSVDQAVHAHVADWGWVDRALAQLWVGDADAEPVLVHAYRTVHDAARQRRATLDEAFAAELEPWAQHASTAQPSGTLLIEDVLEKIAVKLAAKRPPLVLVLDGMSSAVAAQLGEELTGAGRWSELSGDGRRAAAVAMIPSVTVVNRATLLCGRPVSGGQSVEKEGFVDFWKQHRRAAALFHKSEIAGPAGQLLDQRLVEAIASDAVVGVVLNTIDDSLDHGQQGSLTDWSVNRVKYLTELLNSARGQGRPVVLVSDHGHVLDRTRPDAGPVTAEGVESARWRTGTAAGEGEVALSGPRVLENSGRVIAPWSEEIRYTPRKAGYRGGAALAEMTVPVLVLTPSIDLAPDGWAELPRESVQPPWWEAQVAPASLKTRTTTKPARKAPPAKPKARPQEGERLADDAVETPPTRPAPVEPLPPVTLGRQVVETKLYEHQGKFVRKVPDRKVVAAVIDALDASGGTLSLAAVAGAAVASGGRTNTRPEGFVTVLTRLLNIEGYEVISLIDSRTRVRLNRDTLREQFELPRENA</sequence>
<dbReference type="Proteomes" id="UP001050808">
    <property type="component" value="Unassembled WGS sequence"/>
</dbReference>
<dbReference type="InterPro" id="IPR017850">
    <property type="entry name" value="Alkaline_phosphatase_core_sf"/>
</dbReference>
<dbReference type="InterPro" id="IPR047992">
    <property type="entry name" value="BREX_PglZ"/>
</dbReference>